<evidence type="ECO:0000313" key="2">
    <source>
        <dbReference type="Proteomes" id="UP000001396"/>
    </source>
</evidence>
<dbReference type="Proteomes" id="UP000001396">
    <property type="component" value="Unassembled WGS sequence"/>
</dbReference>
<dbReference type="InParanoid" id="D3BGM8"/>
<dbReference type="SUPFAM" id="SSF48403">
    <property type="entry name" value="Ankyrin repeat"/>
    <property type="match status" value="1"/>
</dbReference>
<dbReference type="GeneID" id="31363161"/>
<name>D3BGM8_HETP5</name>
<dbReference type="AlphaFoldDB" id="D3BGM8"/>
<accession>D3BGM8</accession>
<dbReference type="OMA" id="ICEKSCC"/>
<reference evidence="1 2" key="1">
    <citation type="journal article" date="2011" name="Genome Res.">
        <title>Phylogeny-wide analysis of social amoeba genomes highlights ancient origins for complex intercellular communication.</title>
        <authorList>
            <person name="Heidel A.J."/>
            <person name="Lawal H.M."/>
            <person name="Felder M."/>
            <person name="Schilde C."/>
            <person name="Helps N.R."/>
            <person name="Tunggal B."/>
            <person name="Rivero F."/>
            <person name="John U."/>
            <person name="Schleicher M."/>
            <person name="Eichinger L."/>
            <person name="Platzer M."/>
            <person name="Noegel A.A."/>
            <person name="Schaap P."/>
            <person name="Gloeckner G."/>
        </authorList>
    </citation>
    <scope>NUCLEOTIDE SEQUENCE [LARGE SCALE GENOMIC DNA]</scope>
    <source>
        <strain evidence="2">ATCC 26659 / Pp 5 / PN500</strain>
    </source>
</reference>
<keyword evidence="2" id="KW-1185">Reference proteome</keyword>
<dbReference type="RefSeq" id="XP_020431383.1">
    <property type="nucleotide sequence ID" value="XM_020578514.1"/>
</dbReference>
<dbReference type="PANTHER" id="PTHR46586:SF3">
    <property type="entry name" value="ANKYRIN REPEAT-CONTAINING PROTEIN"/>
    <property type="match status" value="1"/>
</dbReference>
<dbReference type="EMBL" id="ADBJ01000035">
    <property type="protein sequence ID" value="EFA79262.1"/>
    <property type="molecule type" value="Genomic_DNA"/>
</dbReference>
<dbReference type="Gene3D" id="1.25.40.20">
    <property type="entry name" value="Ankyrin repeat-containing domain"/>
    <property type="match status" value="1"/>
</dbReference>
<dbReference type="InterPro" id="IPR002110">
    <property type="entry name" value="Ankyrin_rpt"/>
</dbReference>
<sequence>MKKSLYSLVFKNSLICKYIFNLIHKICEKSCCRCHYSWSVLCKYPKALVGNNYLAELKDKDREITGNLEMFAYLLDVFSESVTREGVFRYYKSCNIQGILHRAAKYGRLDLIEYLLSRYHSFQFDYGFAMSNAPLSHDFQLLRFLVEKVIVNDPDNRDCSPRVFNKAAKMGRIDMIEYLLEQQFHRFPSSTMFVHAIKDGHKHVIEYLLKSQHHPLKNESHNLLDVTAKYDQLEIMKILFTYGVKSGERDPAHLAAKNGNIEMVKWIVENVEIGTTSKAFETAAAYGHKEIQLWLKENYCKSEDCKIN</sequence>
<dbReference type="Pfam" id="PF12796">
    <property type="entry name" value="Ank_2"/>
    <property type="match status" value="1"/>
</dbReference>
<protein>
    <recommendedName>
        <fullName evidence="3">Ankyrin repeat protein</fullName>
    </recommendedName>
</protein>
<evidence type="ECO:0000313" key="1">
    <source>
        <dbReference type="EMBL" id="EFA79262.1"/>
    </source>
</evidence>
<dbReference type="PANTHER" id="PTHR46586">
    <property type="entry name" value="ANKYRIN REPEAT-CONTAINING PROTEIN"/>
    <property type="match status" value="1"/>
</dbReference>
<dbReference type="InterPro" id="IPR036770">
    <property type="entry name" value="Ankyrin_rpt-contain_sf"/>
</dbReference>
<evidence type="ECO:0008006" key="3">
    <source>
        <dbReference type="Google" id="ProtNLM"/>
    </source>
</evidence>
<comment type="caution">
    <text evidence="1">The sequence shown here is derived from an EMBL/GenBank/DDBJ whole genome shotgun (WGS) entry which is preliminary data.</text>
</comment>
<dbReference type="InterPro" id="IPR052050">
    <property type="entry name" value="SecEffector_AnkRepeat"/>
</dbReference>
<gene>
    <name evidence="1" type="ORF">PPL_07680</name>
</gene>
<dbReference type="SMART" id="SM00248">
    <property type="entry name" value="ANK"/>
    <property type="match status" value="3"/>
</dbReference>
<organism evidence="1 2">
    <name type="scientific">Heterostelium pallidum (strain ATCC 26659 / Pp 5 / PN500)</name>
    <name type="common">Cellular slime mold</name>
    <name type="synonym">Polysphondylium pallidum</name>
    <dbReference type="NCBI Taxonomy" id="670386"/>
    <lineage>
        <taxon>Eukaryota</taxon>
        <taxon>Amoebozoa</taxon>
        <taxon>Evosea</taxon>
        <taxon>Eumycetozoa</taxon>
        <taxon>Dictyostelia</taxon>
        <taxon>Acytosteliales</taxon>
        <taxon>Acytosteliaceae</taxon>
        <taxon>Heterostelium</taxon>
    </lineage>
</organism>
<proteinExistence type="predicted"/>
<dbReference type="STRING" id="670386.D3BGM8"/>